<keyword evidence="6 8" id="KW-0472">Membrane</keyword>
<dbReference type="AlphaFoldDB" id="A0A6J6NUG9"/>
<feature type="transmembrane region" description="Helical" evidence="8">
    <location>
        <begin position="53"/>
        <end position="80"/>
    </location>
</feature>
<feature type="compositionally biased region" description="Basic residues" evidence="7">
    <location>
        <begin position="20"/>
        <end position="36"/>
    </location>
</feature>
<dbReference type="GO" id="GO:0055085">
    <property type="term" value="P:transmembrane transport"/>
    <property type="evidence" value="ECO:0007669"/>
    <property type="project" value="InterPro"/>
</dbReference>
<evidence type="ECO:0000256" key="7">
    <source>
        <dbReference type="SAM" id="MobiDB-lite"/>
    </source>
</evidence>
<keyword evidence="5 8" id="KW-1133">Transmembrane helix</keyword>
<sequence>MTAIDDSTKPSESSRQGSKGSRRKPAPSPWRAKKIKSDKNPGGLASLNGKWGYLFTAPFFVMFLIFGLAPIVYSTVIAFFNWDPIGEVEFIGLKNFEDLLADDRFWLALGNTMEIWVLATFPALVGSIGLAAILRNRFLRGATAWRTVLLVPNITSVIAVAIVFGQLFGRDFGMINNVIEALGFPRVDFIEDSFASHVAIATMITWRWMGYNALIFLASMLAIPDELYESASLDGASAWQQFRYVTLPGLRNTITFVLIVGTIGGLQVFAEPLTLGGGLSGGSSRQFSTLTLFLYEQAFASYQWGYAAAVGILITFIVLIVSAINFAITRRLADESTR</sequence>
<keyword evidence="4 8" id="KW-0812">Transmembrane</keyword>
<evidence type="ECO:0000256" key="4">
    <source>
        <dbReference type="ARBA" id="ARBA00022692"/>
    </source>
</evidence>
<evidence type="ECO:0000256" key="3">
    <source>
        <dbReference type="ARBA" id="ARBA00022475"/>
    </source>
</evidence>
<reference evidence="10" key="1">
    <citation type="submission" date="2020-05" db="EMBL/GenBank/DDBJ databases">
        <authorList>
            <person name="Chiriac C."/>
            <person name="Salcher M."/>
            <person name="Ghai R."/>
            <person name="Kavagutti S V."/>
        </authorList>
    </citation>
    <scope>NUCLEOTIDE SEQUENCE</scope>
</reference>
<dbReference type="PANTHER" id="PTHR43227:SF11">
    <property type="entry name" value="BLL4140 PROTEIN"/>
    <property type="match status" value="1"/>
</dbReference>
<evidence type="ECO:0000259" key="9">
    <source>
        <dbReference type="PROSITE" id="PS50928"/>
    </source>
</evidence>
<evidence type="ECO:0000256" key="1">
    <source>
        <dbReference type="ARBA" id="ARBA00004651"/>
    </source>
</evidence>
<evidence type="ECO:0000256" key="2">
    <source>
        <dbReference type="ARBA" id="ARBA00022448"/>
    </source>
</evidence>
<dbReference type="InterPro" id="IPR035906">
    <property type="entry name" value="MetI-like_sf"/>
</dbReference>
<dbReference type="PROSITE" id="PS50928">
    <property type="entry name" value="ABC_TM1"/>
    <property type="match status" value="1"/>
</dbReference>
<evidence type="ECO:0000256" key="8">
    <source>
        <dbReference type="SAM" id="Phobius"/>
    </source>
</evidence>
<dbReference type="InterPro" id="IPR000515">
    <property type="entry name" value="MetI-like"/>
</dbReference>
<dbReference type="EMBL" id="CAEZXK010000021">
    <property type="protein sequence ID" value="CAB4689612.1"/>
    <property type="molecule type" value="Genomic_DNA"/>
</dbReference>
<organism evidence="10">
    <name type="scientific">freshwater metagenome</name>
    <dbReference type="NCBI Taxonomy" id="449393"/>
    <lineage>
        <taxon>unclassified sequences</taxon>
        <taxon>metagenomes</taxon>
        <taxon>ecological metagenomes</taxon>
    </lineage>
</organism>
<feature type="transmembrane region" description="Helical" evidence="8">
    <location>
        <begin position="147"/>
        <end position="168"/>
    </location>
</feature>
<keyword evidence="3" id="KW-1003">Cell membrane</keyword>
<dbReference type="GO" id="GO:0005886">
    <property type="term" value="C:plasma membrane"/>
    <property type="evidence" value="ECO:0007669"/>
    <property type="project" value="UniProtKB-SubCell"/>
</dbReference>
<evidence type="ECO:0000313" key="10">
    <source>
        <dbReference type="EMBL" id="CAB4689612.1"/>
    </source>
</evidence>
<dbReference type="Pfam" id="PF00528">
    <property type="entry name" value="BPD_transp_1"/>
    <property type="match status" value="1"/>
</dbReference>
<feature type="transmembrane region" description="Helical" evidence="8">
    <location>
        <begin position="208"/>
        <end position="228"/>
    </location>
</feature>
<evidence type="ECO:0000256" key="5">
    <source>
        <dbReference type="ARBA" id="ARBA00022989"/>
    </source>
</evidence>
<comment type="subcellular location">
    <subcellularLocation>
        <location evidence="1">Cell membrane</location>
        <topology evidence="1">Multi-pass membrane protein</topology>
    </subcellularLocation>
</comment>
<dbReference type="PANTHER" id="PTHR43227">
    <property type="entry name" value="BLL4140 PROTEIN"/>
    <property type="match status" value="1"/>
</dbReference>
<keyword evidence="2" id="KW-0813">Transport</keyword>
<feature type="transmembrane region" description="Helical" evidence="8">
    <location>
        <begin position="304"/>
        <end position="328"/>
    </location>
</feature>
<gene>
    <name evidence="10" type="ORF">UFOPK2370_00864</name>
</gene>
<feature type="transmembrane region" description="Helical" evidence="8">
    <location>
        <begin position="115"/>
        <end position="135"/>
    </location>
</feature>
<dbReference type="InterPro" id="IPR050809">
    <property type="entry name" value="UgpAE/MalFG_permease"/>
</dbReference>
<feature type="domain" description="ABC transmembrane type-1" evidence="9">
    <location>
        <begin position="109"/>
        <end position="325"/>
    </location>
</feature>
<proteinExistence type="predicted"/>
<protein>
    <submittedName>
        <fullName evidence="10">Unannotated protein</fullName>
    </submittedName>
</protein>
<feature type="region of interest" description="Disordered" evidence="7">
    <location>
        <begin position="1"/>
        <end position="39"/>
    </location>
</feature>
<feature type="transmembrane region" description="Helical" evidence="8">
    <location>
        <begin position="249"/>
        <end position="270"/>
    </location>
</feature>
<accession>A0A6J6NUG9</accession>
<name>A0A6J6NUG9_9ZZZZ</name>
<dbReference type="Gene3D" id="1.10.3720.10">
    <property type="entry name" value="MetI-like"/>
    <property type="match status" value="1"/>
</dbReference>
<dbReference type="SUPFAM" id="SSF161098">
    <property type="entry name" value="MetI-like"/>
    <property type="match status" value="1"/>
</dbReference>
<dbReference type="CDD" id="cd06261">
    <property type="entry name" value="TM_PBP2"/>
    <property type="match status" value="1"/>
</dbReference>
<evidence type="ECO:0000256" key="6">
    <source>
        <dbReference type="ARBA" id="ARBA00023136"/>
    </source>
</evidence>